<organism evidence="1 2">
    <name type="scientific">Eretmocerus hayati</name>
    <dbReference type="NCBI Taxonomy" id="131215"/>
    <lineage>
        <taxon>Eukaryota</taxon>
        <taxon>Metazoa</taxon>
        <taxon>Ecdysozoa</taxon>
        <taxon>Arthropoda</taxon>
        <taxon>Hexapoda</taxon>
        <taxon>Insecta</taxon>
        <taxon>Pterygota</taxon>
        <taxon>Neoptera</taxon>
        <taxon>Endopterygota</taxon>
        <taxon>Hymenoptera</taxon>
        <taxon>Apocrita</taxon>
        <taxon>Proctotrupomorpha</taxon>
        <taxon>Chalcidoidea</taxon>
        <taxon>Aphelinidae</taxon>
        <taxon>Aphelininae</taxon>
        <taxon>Eretmocerus</taxon>
    </lineage>
</organism>
<evidence type="ECO:0000313" key="1">
    <source>
        <dbReference type="EMBL" id="KAJ8677209.1"/>
    </source>
</evidence>
<gene>
    <name evidence="1" type="ORF">QAD02_012996</name>
</gene>
<protein>
    <submittedName>
        <fullName evidence="1">Uncharacterized protein</fullName>
    </submittedName>
</protein>
<name>A0ACC2P3U6_9HYME</name>
<accession>A0ACC2P3U6</accession>
<evidence type="ECO:0000313" key="2">
    <source>
        <dbReference type="Proteomes" id="UP001239111"/>
    </source>
</evidence>
<reference evidence="1" key="1">
    <citation type="submission" date="2023-04" db="EMBL/GenBank/DDBJ databases">
        <title>A chromosome-level genome assembly of the parasitoid wasp Eretmocerus hayati.</title>
        <authorList>
            <person name="Zhong Y."/>
            <person name="Liu S."/>
            <person name="Liu Y."/>
        </authorList>
    </citation>
    <scope>NUCLEOTIDE SEQUENCE</scope>
    <source>
        <strain evidence="1">ZJU_SS_LIU_2023</strain>
    </source>
</reference>
<comment type="caution">
    <text evidence="1">The sequence shown here is derived from an EMBL/GenBank/DDBJ whole genome shotgun (WGS) entry which is preliminary data.</text>
</comment>
<keyword evidence="2" id="KW-1185">Reference proteome</keyword>
<sequence>MMQETKSLYSRPRNLLLNTPKDTVESLCELQANHFRDQSNFPSESESASKEVSGEPRVLVDPLSTRALFRGRIPSLNEVESQLERMFAGVDGSHNDHGMQHGQKDCELYDGINKDSRSIPIEDLQGMSSTSVSLVTPVRFSEVRYVEQDIKSSENDELERRIENEGIDFDLSGCGERGLPGSRNIIGKCKIPAIRMRSSKCDTSDVRIQYPSRENDDERNKERRKISSSGPILKQTKASRRGIPDYFGELSKRLVEEILFPAIILQYDERFGRHGLIVSLTICRYCTILPNRDATKRSNTTICHYPPENKISGRRGLSERT</sequence>
<proteinExistence type="predicted"/>
<dbReference type="EMBL" id="CM056742">
    <property type="protein sequence ID" value="KAJ8677209.1"/>
    <property type="molecule type" value="Genomic_DNA"/>
</dbReference>
<dbReference type="Proteomes" id="UP001239111">
    <property type="component" value="Chromosome 2"/>
</dbReference>